<dbReference type="GeneID" id="19109383"/>
<dbReference type="EMBL" id="KB445563">
    <property type="protein sequence ID" value="EMC92001.1"/>
    <property type="molecule type" value="Genomic_DNA"/>
</dbReference>
<keyword evidence="7 8" id="KW-0326">Glycosidase</keyword>
<dbReference type="GO" id="GO:0009272">
    <property type="term" value="P:fungal-type cell wall biogenesis"/>
    <property type="evidence" value="ECO:0007669"/>
    <property type="project" value="TreeGrafter"/>
</dbReference>
<dbReference type="InterPro" id="IPR014480">
    <property type="entry name" value="Mannan-1_6-alpha_mannosidase"/>
</dbReference>
<dbReference type="Proteomes" id="UP000011761">
    <property type="component" value="Unassembled WGS sequence"/>
</dbReference>
<dbReference type="HOGENOM" id="CLU_025694_2_0_1"/>
<keyword evidence="4 9" id="KW-0732">Signal</keyword>
<proteinExistence type="inferred from homology"/>
<dbReference type="PANTHER" id="PTHR12145:SF36">
    <property type="entry name" value="MANNAN ENDO-1,6-ALPHA-MANNOSIDASE DCW1"/>
    <property type="match status" value="1"/>
</dbReference>
<feature type="signal peptide" evidence="9">
    <location>
        <begin position="1"/>
        <end position="19"/>
    </location>
</feature>
<sequence length="411" mass="43990">MTGLVLLFGLLFTVCGAGALHLNVSDQESISQAATTLTKGLYGYHNVNSTAGQFDQPQPWFWWLSGAGWTALIDYTVYTNDTTYVSDIQAALAQSLGPSFDFVPPQQAGWEANDDQVYWVYAALTAMEYDFPALPCVTAANNTIGNCTNSWYAVAVHAFEDFVTRWSIDSETCGGGLKWQYNPSASGWYYKNAVSNGGFFQTAARLARYSGNQTYTLWATNIWNWSVRTGLVGDGYQVFDGMSDAEGANCSSINHDQWSYNVAAYLSGAAYMYAATADPTWETITHGLLASANSTFFGGPSSNATDVMFEPKCEPSGSCNTDQASFKGSLATWMAKASALVPSTRLTVKALLDSSAVAAAGACSGLDSDTCGLRWYEGGFDGNAGFGQTLAALEVVQSLLVTTAPEMAVLS</sequence>
<keyword evidence="5 8" id="KW-0378">Hydrolase</keyword>
<dbReference type="OrthoDB" id="4187847at2759"/>
<keyword evidence="6" id="KW-0325">Glycoprotein</keyword>
<evidence type="ECO:0000256" key="9">
    <source>
        <dbReference type="SAM" id="SignalP"/>
    </source>
</evidence>
<dbReference type="SUPFAM" id="SSF48208">
    <property type="entry name" value="Six-hairpin glycosidases"/>
    <property type="match status" value="1"/>
</dbReference>
<dbReference type="GO" id="GO:0008496">
    <property type="term" value="F:mannan endo-1,6-alpha-mannosidase activity"/>
    <property type="evidence" value="ECO:0007669"/>
    <property type="project" value="UniProtKB-UniRule"/>
</dbReference>
<organism evidence="10 11">
    <name type="scientific">Baudoinia panamericana (strain UAMH 10762)</name>
    <name type="common">Angels' share fungus</name>
    <name type="synonym">Baudoinia compniacensis (strain UAMH 10762)</name>
    <dbReference type="NCBI Taxonomy" id="717646"/>
    <lineage>
        <taxon>Eukaryota</taxon>
        <taxon>Fungi</taxon>
        <taxon>Dikarya</taxon>
        <taxon>Ascomycota</taxon>
        <taxon>Pezizomycotina</taxon>
        <taxon>Dothideomycetes</taxon>
        <taxon>Dothideomycetidae</taxon>
        <taxon>Mycosphaerellales</taxon>
        <taxon>Teratosphaeriaceae</taxon>
        <taxon>Baudoinia</taxon>
    </lineage>
</organism>
<gene>
    <name evidence="10" type="ORF">BAUCODRAFT_160609</name>
</gene>
<dbReference type="OMA" id="WFWWLSG"/>
<dbReference type="PIRSF" id="PIRSF016302">
    <property type="entry name" value="Man_a_manosd"/>
    <property type="match status" value="1"/>
</dbReference>
<evidence type="ECO:0000256" key="1">
    <source>
        <dbReference type="ARBA" id="ARBA00001452"/>
    </source>
</evidence>
<dbReference type="KEGG" id="bcom:BAUCODRAFT_160609"/>
<evidence type="ECO:0000256" key="8">
    <source>
        <dbReference type="PIRNR" id="PIRNR016302"/>
    </source>
</evidence>
<evidence type="ECO:0000256" key="4">
    <source>
        <dbReference type="ARBA" id="ARBA00022729"/>
    </source>
</evidence>
<dbReference type="GO" id="GO:0016052">
    <property type="term" value="P:carbohydrate catabolic process"/>
    <property type="evidence" value="ECO:0007669"/>
    <property type="project" value="InterPro"/>
</dbReference>
<evidence type="ECO:0000256" key="7">
    <source>
        <dbReference type="ARBA" id="ARBA00023295"/>
    </source>
</evidence>
<dbReference type="RefSeq" id="XP_007681327.1">
    <property type="nucleotide sequence ID" value="XM_007683137.1"/>
</dbReference>
<keyword evidence="11" id="KW-1185">Reference proteome</keyword>
<accession>M2M6W7</accession>
<dbReference type="PANTHER" id="PTHR12145">
    <property type="entry name" value="MANNAN ENDO-1,6-ALPHA-MANNOSIDASE DCW1"/>
    <property type="match status" value="1"/>
</dbReference>
<feature type="chain" id="PRO_5004021160" description="Mannan endo-1,6-alpha-mannosidase" evidence="9">
    <location>
        <begin position="20"/>
        <end position="411"/>
    </location>
</feature>
<evidence type="ECO:0000313" key="10">
    <source>
        <dbReference type="EMBL" id="EMC92001.1"/>
    </source>
</evidence>
<protein>
    <recommendedName>
        <fullName evidence="3 8">Mannan endo-1,6-alpha-mannosidase</fullName>
        <ecNumber evidence="3 8">3.2.1.101</ecNumber>
    </recommendedName>
</protein>
<comment type="catalytic activity">
    <reaction evidence="1 8">
        <text>Random hydrolysis of (1-&gt;6)-alpha-D-mannosidic linkages in unbranched (1-&gt;6)-mannans.</text>
        <dbReference type="EC" id="3.2.1.101"/>
    </reaction>
</comment>
<dbReference type="EC" id="3.2.1.101" evidence="3 8"/>
<evidence type="ECO:0000313" key="11">
    <source>
        <dbReference type="Proteomes" id="UP000011761"/>
    </source>
</evidence>
<comment type="similarity">
    <text evidence="2 8">Belongs to the glycosyl hydrolase 76 family.</text>
</comment>
<evidence type="ECO:0000256" key="3">
    <source>
        <dbReference type="ARBA" id="ARBA00012350"/>
    </source>
</evidence>
<dbReference type="eggNOG" id="ENOG502SMCE">
    <property type="taxonomic scope" value="Eukaryota"/>
</dbReference>
<dbReference type="AlphaFoldDB" id="M2M6W7"/>
<name>M2M6W7_BAUPA</name>
<dbReference type="STRING" id="717646.M2M6W7"/>
<dbReference type="Gene3D" id="1.50.10.20">
    <property type="match status" value="1"/>
</dbReference>
<evidence type="ECO:0000256" key="2">
    <source>
        <dbReference type="ARBA" id="ARBA00009699"/>
    </source>
</evidence>
<reference evidence="10 11" key="1">
    <citation type="journal article" date="2012" name="PLoS Pathog.">
        <title>Diverse lifestyles and strategies of plant pathogenesis encoded in the genomes of eighteen Dothideomycetes fungi.</title>
        <authorList>
            <person name="Ohm R.A."/>
            <person name="Feau N."/>
            <person name="Henrissat B."/>
            <person name="Schoch C.L."/>
            <person name="Horwitz B.A."/>
            <person name="Barry K.W."/>
            <person name="Condon B.J."/>
            <person name="Copeland A.C."/>
            <person name="Dhillon B."/>
            <person name="Glaser F."/>
            <person name="Hesse C.N."/>
            <person name="Kosti I."/>
            <person name="LaButti K."/>
            <person name="Lindquist E.A."/>
            <person name="Lucas S."/>
            <person name="Salamov A.A."/>
            <person name="Bradshaw R.E."/>
            <person name="Ciuffetti L."/>
            <person name="Hamelin R.C."/>
            <person name="Kema G.H.J."/>
            <person name="Lawrence C."/>
            <person name="Scott J.A."/>
            <person name="Spatafora J.W."/>
            <person name="Turgeon B.G."/>
            <person name="de Wit P.J.G.M."/>
            <person name="Zhong S."/>
            <person name="Goodwin S.B."/>
            <person name="Grigoriev I.V."/>
        </authorList>
    </citation>
    <scope>NUCLEOTIDE SEQUENCE [LARGE SCALE GENOMIC DNA]</scope>
    <source>
        <strain evidence="10 11">UAMH 10762</strain>
    </source>
</reference>
<dbReference type="Pfam" id="PF03663">
    <property type="entry name" value="Glyco_hydro_76"/>
    <property type="match status" value="1"/>
</dbReference>
<evidence type="ECO:0000256" key="5">
    <source>
        <dbReference type="ARBA" id="ARBA00022801"/>
    </source>
</evidence>
<dbReference type="InterPro" id="IPR005198">
    <property type="entry name" value="Glyco_hydro_76"/>
</dbReference>
<dbReference type="InterPro" id="IPR008928">
    <property type="entry name" value="6-hairpin_glycosidase_sf"/>
</dbReference>
<evidence type="ECO:0000256" key="6">
    <source>
        <dbReference type="ARBA" id="ARBA00023180"/>
    </source>
</evidence>